<accession>A0ABN2WYZ2</accession>
<name>A0ABN2WYZ2_9MICO</name>
<protein>
    <recommendedName>
        <fullName evidence="2">Antitoxin FitA-like ribbon-helix-helix domain-containing protein</fullName>
    </recommendedName>
</protein>
<organism evidence="3 4">
    <name type="scientific">Brevibacterium salitolerans</name>
    <dbReference type="NCBI Taxonomy" id="1403566"/>
    <lineage>
        <taxon>Bacteria</taxon>
        <taxon>Bacillati</taxon>
        <taxon>Actinomycetota</taxon>
        <taxon>Actinomycetes</taxon>
        <taxon>Micrococcales</taxon>
        <taxon>Brevibacteriaceae</taxon>
        <taxon>Brevibacterium</taxon>
    </lineage>
</organism>
<comment type="caution">
    <text evidence="3">The sequence shown here is derived from an EMBL/GenBank/DDBJ whole genome shotgun (WGS) entry which is preliminary data.</text>
</comment>
<feature type="region of interest" description="Disordered" evidence="1">
    <location>
        <begin position="44"/>
        <end position="76"/>
    </location>
</feature>
<gene>
    <name evidence="3" type="ORF">GCM10009823_24860</name>
</gene>
<evidence type="ECO:0000313" key="3">
    <source>
        <dbReference type="EMBL" id="GAA2101855.1"/>
    </source>
</evidence>
<dbReference type="Pfam" id="PF22513">
    <property type="entry name" value="FitA-like_RHH"/>
    <property type="match status" value="1"/>
</dbReference>
<proteinExistence type="predicted"/>
<reference evidence="3 4" key="1">
    <citation type="journal article" date="2019" name="Int. J. Syst. Evol. Microbiol.">
        <title>The Global Catalogue of Microorganisms (GCM) 10K type strain sequencing project: providing services to taxonomists for standard genome sequencing and annotation.</title>
        <authorList>
            <consortium name="The Broad Institute Genomics Platform"/>
            <consortium name="The Broad Institute Genome Sequencing Center for Infectious Disease"/>
            <person name="Wu L."/>
            <person name="Ma J."/>
        </authorList>
    </citation>
    <scope>NUCLEOTIDE SEQUENCE [LARGE SCALE GENOMIC DNA]</scope>
    <source>
        <strain evidence="3 4">JCM 15900</strain>
    </source>
</reference>
<evidence type="ECO:0000259" key="2">
    <source>
        <dbReference type="Pfam" id="PF22513"/>
    </source>
</evidence>
<keyword evidence="4" id="KW-1185">Reference proteome</keyword>
<dbReference type="InterPro" id="IPR010985">
    <property type="entry name" value="Ribbon_hlx_hlx"/>
</dbReference>
<evidence type="ECO:0000313" key="4">
    <source>
        <dbReference type="Proteomes" id="UP001500984"/>
    </source>
</evidence>
<dbReference type="EMBL" id="BAAAPZ010000012">
    <property type="protein sequence ID" value="GAA2101855.1"/>
    <property type="molecule type" value="Genomic_DNA"/>
</dbReference>
<dbReference type="SUPFAM" id="SSF47598">
    <property type="entry name" value="Ribbon-helix-helix"/>
    <property type="match status" value="1"/>
</dbReference>
<sequence>MTMIQVRNVPDDLHRKLKVRAAAEGITLSDLALNELRRAVAAPSPSELRAKFAARPIRPYNGETPAESTRAERDSR</sequence>
<evidence type="ECO:0000256" key="1">
    <source>
        <dbReference type="SAM" id="MobiDB-lite"/>
    </source>
</evidence>
<dbReference type="InterPro" id="IPR053853">
    <property type="entry name" value="FitA-like_RHH"/>
</dbReference>
<feature type="domain" description="Antitoxin FitA-like ribbon-helix-helix" evidence="2">
    <location>
        <begin position="4"/>
        <end position="40"/>
    </location>
</feature>
<dbReference type="Proteomes" id="UP001500984">
    <property type="component" value="Unassembled WGS sequence"/>
</dbReference>
<dbReference type="RefSeq" id="WP_425547018.1">
    <property type="nucleotide sequence ID" value="NZ_BAAAPZ010000012.1"/>
</dbReference>